<comment type="function">
    <text evidence="7">SbcCD cleaves DNA hairpin structures. These structures can inhibit DNA replication and are intermediates in certain DNA recombination reactions. The complex acts as a 3'-&gt;5' double strand exonuclease that can open hairpins. It also has a 5' single-strand endonuclease activity.</text>
</comment>
<dbReference type="CDD" id="cd00840">
    <property type="entry name" value="MPP_Mre11_N"/>
    <property type="match status" value="1"/>
</dbReference>
<evidence type="ECO:0000256" key="3">
    <source>
        <dbReference type="ARBA" id="ARBA00013365"/>
    </source>
</evidence>
<dbReference type="EMBL" id="JALBUR010000008">
    <property type="protein sequence ID" value="MDX8419403.1"/>
    <property type="molecule type" value="Genomic_DNA"/>
</dbReference>
<dbReference type="SUPFAM" id="SSF56300">
    <property type="entry name" value="Metallo-dependent phosphatases"/>
    <property type="match status" value="1"/>
</dbReference>
<dbReference type="Proteomes" id="UP001286174">
    <property type="component" value="Unassembled WGS sequence"/>
</dbReference>
<keyword evidence="6 7" id="KW-0269">Exonuclease</keyword>
<protein>
    <recommendedName>
        <fullName evidence="3 7">Nuclease SbcCD subunit D</fullName>
    </recommendedName>
</protein>
<dbReference type="InterPro" id="IPR004593">
    <property type="entry name" value="SbcD"/>
</dbReference>
<keyword evidence="7" id="KW-0255">Endonuclease</keyword>
<sequence length="380" mass="43211">MKFAHLADLHLGMIVNHVSMAEEQKHILKEIVEILVKEKPDALLIAGDVYDKAVPSVEAVNLLDDFLTDLAGHHIRTYLIAGNHDQGDRLAYGGHLLAGQGIHICGNFMGKMDHDILTDDFGEVHVWLLPYIRPSYVNRYLDEDDRVGSYQQAVARAIAMSDVDFSKRNVIVSHQFVTGAKVDPLGSEQLIVGGLDQISASVYDDFDYAALGHIHHRQQLGKNVFYAGTPLAYSFAEENQQKALGFVELKEKGMVCVYTRLLTPLHHMRTIEGYYKETLSAASEDENKEDYVRFVLHDNQEQPDAIRYLRELYPNAMRLDYDNERTRAEMILPVNTMQTMSPSDLFARFYKERNGIEMSEEQISYLKDQIDEIWNGGEQA</sequence>
<dbReference type="NCBIfam" id="TIGR00619">
    <property type="entry name" value="sbcd"/>
    <property type="match status" value="1"/>
</dbReference>
<dbReference type="InterPro" id="IPR050535">
    <property type="entry name" value="DNA_Repair-Maintenance_Comp"/>
</dbReference>
<gene>
    <name evidence="7" type="primary">sbcD</name>
    <name evidence="10" type="ORF">MOZ60_04755</name>
</gene>
<evidence type="ECO:0000259" key="8">
    <source>
        <dbReference type="Pfam" id="PF00149"/>
    </source>
</evidence>
<comment type="subunit">
    <text evidence="2 7">Heterodimer of SbcC and SbcD.</text>
</comment>
<organism evidence="10 11">
    <name type="scientific">Grylomicrobium aquisgranensis</name>
    <dbReference type="NCBI Taxonomy" id="2926318"/>
    <lineage>
        <taxon>Bacteria</taxon>
        <taxon>Bacillati</taxon>
        <taxon>Bacillota</taxon>
        <taxon>Erysipelotrichia</taxon>
        <taxon>Erysipelotrichales</taxon>
        <taxon>Erysipelotrichaceae</taxon>
        <taxon>Grylomicrobium</taxon>
    </lineage>
</organism>
<comment type="similarity">
    <text evidence="1 7">Belongs to the SbcD family.</text>
</comment>
<evidence type="ECO:0000313" key="11">
    <source>
        <dbReference type="Proteomes" id="UP001286174"/>
    </source>
</evidence>
<dbReference type="RefSeq" id="WP_370595841.1">
    <property type="nucleotide sequence ID" value="NZ_JALBUR010000008.1"/>
</dbReference>
<dbReference type="Gene3D" id="3.60.21.10">
    <property type="match status" value="1"/>
</dbReference>
<evidence type="ECO:0000256" key="1">
    <source>
        <dbReference type="ARBA" id="ARBA00010555"/>
    </source>
</evidence>
<dbReference type="GO" id="GO:0004519">
    <property type="term" value="F:endonuclease activity"/>
    <property type="evidence" value="ECO:0007669"/>
    <property type="project" value="UniProtKB-KW"/>
</dbReference>
<reference evidence="10 11" key="1">
    <citation type="submission" date="2022-03" db="EMBL/GenBank/DDBJ databases">
        <title>Novel taxa within the pig intestine.</title>
        <authorList>
            <person name="Wylensek D."/>
            <person name="Bishof K."/>
            <person name="Afrizal A."/>
            <person name="Clavel T."/>
        </authorList>
    </citation>
    <scope>NUCLEOTIDE SEQUENCE [LARGE SCALE GENOMIC DNA]</scope>
    <source>
        <strain evidence="10 11">CLA-KB-P133</strain>
    </source>
</reference>
<dbReference type="GO" id="GO:0006310">
    <property type="term" value="P:DNA recombination"/>
    <property type="evidence" value="ECO:0007669"/>
    <property type="project" value="UniProtKB-KW"/>
</dbReference>
<evidence type="ECO:0000256" key="5">
    <source>
        <dbReference type="ARBA" id="ARBA00022801"/>
    </source>
</evidence>
<keyword evidence="11" id="KW-1185">Reference proteome</keyword>
<evidence type="ECO:0000256" key="6">
    <source>
        <dbReference type="ARBA" id="ARBA00022839"/>
    </source>
</evidence>
<dbReference type="GO" id="GO:0006260">
    <property type="term" value="P:DNA replication"/>
    <property type="evidence" value="ECO:0007669"/>
    <property type="project" value="UniProtKB-KW"/>
</dbReference>
<evidence type="ECO:0000256" key="4">
    <source>
        <dbReference type="ARBA" id="ARBA00022722"/>
    </source>
</evidence>
<evidence type="ECO:0000259" key="9">
    <source>
        <dbReference type="Pfam" id="PF12320"/>
    </source>
</evidence>
<keyword evidence="7" id="KW-0235">DNA replication</keyword>
<dbReference type="InterPro" id="IPR004843">
    <property type="entry name" value="Calcineurin-like_PHP"/>
</dbReference>
<keyword evidence="4 7" id="KW-0540">Nuclease</keyword>
<evidence type="ECO:0000256" key="7">
    <source>
        <dbReference type="RuleBase" id="RU363069"/>
    </source>
</evidence>
<keyword evidence="5 7" id="KW-0378">Hydrolase</keyword>
<keyword evidence="7" id="KW-0233">DNA recombination</keyword>
<name>A0AB35U2V4_9FIRM</name>
<dbReference type="InterPro" id="IPR029052">
    <property type="entry name" value="Metallo-depent_PP-like"/>
</dbReference>
<dbReference type="Pfam" id="PF00149">
    <property type="entry name" value="Metallophos"/>
    <property type="match status" value="1"/>
</dbReference>
<accession>A0AB35U2V4</accession>
<dbReference type="GO" id="GO:0008408">
    <property type="term" value="F:3'-5' exonuclease activity"/>
    <property type="evidence" value="ECO:0007669"/>
    <property type="project" value="InterPro"/>
</dbReference>
<comment type="caution">
    <text evidence="10">The sequence shown here is derived from an EMBL/GenBank/DDBJ whole genome shotgun (WGS) entry which is preliminary data.</text>
</comment>
<feature type="domain" description="Calcineurin-like phosphoesterase" evidence="8">
    <location>
        <begin position="1"/>
        <end position="216"/>
    </location>
</feature>
<evidence type="ECO:0000313" key="10">
    <source>
        <dbReference type="EMBL" id="MDX8419403.1"/>
    </source>
</evidence>
<dbReference type="InterPro" id="IPR041796">
    <property type="entry name" value="Mre11_N"/>
</dbReference>
<dbReference type="AlphaFoldDB" id="A0AB35U2V4"/>
<dbReference type="PANTHER" id="PTHR30337">
    <property type="entry name" value="COMPONENT OF ATP-DEPENDENT DSDNA EXONUCLEASE"/>
    <property type="match status" value="1"/>
</dbReference>
<dbReference type="PANTHER" id="PTHR30337:SF0">
    <property type="entry name" value="NUCLEASE SBCCD SUBUNIT D"/>
    <property type="match status" value="1"/>
</dbReference>
<evidence type="ECO:0000256" key="2">
    <source>
        <dbReference type="ARBA" id="ARBA00011322"/>
    </source>
</evidence>
<proteinExistence type="inferred from homology"/>
<dbReference type="Pfam" id="PF12320">
    <property type="entry name" value="SbcD_C"/>
    <property type="match status" value="1"/>
</dbReference>
<feature type="domain" description="Nuclease SbcCD subunit D C-terminal" evidence="9">
    <location>
        <begin position="265"/>
        <end position="353"/>
    </location>
</feature>
<dbReference type="InterPro" id="IPR026843">
    <property type="entry name" value="SbcD_C"/>
</dbReference>